<dbReference type="OrthoDB" id="1492879at2"/>
<dbReference type="AlphaFoldDB" id="A0A117USJ6"/>
<proteinExistence type="predicted"/>
<dbReference type="Pfam" id="PF12680">
    <property type="entry name" value="SnoaL_2"/>
    <property type="match status" value="1"/>
</dbReference>
<dbReference type="STRING" id="1117702.AQZ52_14310"/>
<feature type="domain" description="SnoaL-like" evidence="1">
    <location>
        <begin position="8"/>
        <end position="121"/>
    </location>
</feature>
<dbReference type="Proteomes" id="UP000058012">
    <property type="component" value="Unassembled WGS sequence"/>
</dbReference>
<evidence type="ECO:0000259" key="1">
    <source>
        <dbReference type="Pfam" id="PF12680"/>
    </source>
</evidence>
<name>A0A117USJ6_9SPHN</name>
<organism evidence="2 3">
    <name type="scientific">Novosphingobium fuchskuhlense</name>
    <dbReference type="NCBI Taxonomy" id="1117702"/>
    <lineage>
        <taxon>Bacteria</taxon>
        <taxon>Pseudomonadati</taxon>
        <taxon>Pseudomonadota</taxon>
        <taxon>Alphaproteobacteria</taxon>
        <taxon>Sphingomonadales</taxon>
        <taxon>Sphingomonadaceae</taxon>
        <taxon>Novosphingobium</taxon>
    </lineage>
</organism>
<dbReference type="Gene3D" id="3.10.450.50">
    <property type="match status" value="1"/>
</dbReference>
<sequence length="138" mass="14712">MTGNLDTARAFFEACETGQGWGACQPYCHPDAGFSAQSGAIAEITTLAAYADWMQGLLTMLTDGSYDLTAFAEDPERATVAACAVFTGTHNGADGPVAATGLQARSDYAYVMKFKDGKISHMTKIWNDGWALKQLGWA</sequence>
<dbReference type="RefSeq" id="WP_067912395.1">
    <property type="nucleotide sequence ID" value="NZ_KQ954246.1"/>
</dbReference>
<evidence type="ECO:0000313" key="3">
    <source>
        <dbReference type="Proteomes" id="UP000058012"/>
    </source>
</evidence>
<accession>A0A117USJ6</accession>
<dbReference type="InterPro" id="IPR037401">
    <property type="entry name" value="SnoaL-like"/>
</dbReference>
<keyword evidence="3" id="KW-1185">Reference proteome</keyword>
<gene>
    <name evidence="2" type="ORF">AQZ52_14310</name>
</gene>
<evidence type="ECO:0000313" key="2">
    <source>
        <dbReference type="EMBL" id="KUR70049.1"/>
    </source>
</evidence>
<dbReference type="InterPro" id="IPR032710">
    <property type="entry name" value="NTF2-like_dom_sf"/>
</dbReference>
<dbReference type="SUPFAM" id="SSF54427">
    <property type="entry name" value="NTF2-like"/>
    <property type="match status" value="1"/>
</dbReference>
<reference evidence="2 3" key="1">
    <citation type="submission" date="2015-10" db="EMBL/GenBank/DDBJ databases">
        <title>Draft genome sequence of Novosphingobium fuchskuhlense DSM 25065 isolated from a surface water sample of the southwest basin of Lake Grosse Fuchskuhle.</title>
        <authorList>
            <person name="Ruckert C."/>
            <person name="Winkler A."/>
            <person name="Glaeser J."/>
            <person name="Grossart H.-P."/>
            <person name="Kalinowski J."/>
            <person name="Glaeser S."/>
        </authorList>
    </citation>
    <scope>NUCLEOTIDE SEQUENCE [LARGE SCALE GENOMIC DNA]</scope>
    <source>
        <strain evidence="2 3">FNE08-7</strain>
    </source>
</reference>
<protein>
    <submittedName>
        <fullName evidence="2">Polyketide cyclase</fullName>
    </submittedName>
</protein>
<comment type="caution">
    <text evidence="2">The sequence shown here is derived from an EMBL/GenBank/DDBJ whole genome shotgun (WGS) entry which is preliminary data.</text>
</comment>
<dbReference type="EMBL" id="LLZS01000009">
    <property type="protein sequence ID" value="KUR70049.1"/>
    <property type="molecule type" value="Genomic_DNA"/>
</dbReference>